<dbReference type="GO" id="GO:0005198">
    <property type="term" value="F:structural molecule activity"/>
    <property type="evidence" value="ECO:0007669"/>
    <property type="project" value="InterPro"/>
</dbReference>
<accession>A0A554VNA7</accession>
<dbReference type="Pfam" id="PF06841">
    <property type="entry name" value="Phage_T4_gp19"/>
    <property type="match status" value="1"/>
</dbReference>
<name>A0A554VNA7_9FLAO</name>
<dbReference type="NCBIfam" id="TIGR02241">
    <property type="entry name" value="conserved hypothetical phage tail region protein"/>
    <property type="match status" value="1"/>
</dbReference>
<evidence type="ECO:0000313" key="2">
    <source>
        <dbReference type="Proteomes" id="UP000318833"/>
    </source>
</evidence>
<dbReference type="InterPro" id="IPR011747">
    <property type="entry name" value="CHP02241"/>
</dbReference>
<dbReference type="InterPro" id="IPR010667">
    <property type="entry name" value="Phage_T4_Gp19"/>
</dbReference>
<comment type="caution">
    <text evidence="1">The sequence shown here is derived from an EMBL/GenBank/DDBJ whole genome shotgun (WGS) entry which is preliminary data.</text>
</comment>
<dbReference type="PANTHER" id="PTHR38009">
    <property type="entry name" value="CONSERVED HYPOTHETICAL PHAGE TAIL PROTEIN"/>
    <property type="match status" value="1"/>
</dbReference>
<dbReference type="PANTHER" id="PTHR38009:SF1">
    <property type="entry name" value="CONSERVED HYPOTHETICAL PHAGE TAIL PROTEIN"/>
    <property type="match status" value="1"/>
</dbReference>
<dbReference type="OrthoDB" id="9799891at2"/>
<dbReference type="Proteomes" id="UP000318833">
    <property type="component" value="Unassembled WGS sequence"/>
</dbReference>
<dbReference type="AlphaFoldDB" id="A0A554VNA7"/>
<dbReference type="RefSeq" id="WP_109438879.1">
    <property type="nucleotide sequence ID" value="NZ_CANLFO010000001.1"/>
</dbReference>
<proteinExistence type="predicted"/>
<sequence length="162" mass="18285">MLDVLKAINFADREPTLSHRFGVFFLAGGIVPNPIDLRFQKVSGISTDVQLETINEGGENLHMHRAPKMMNYNNLVLERGYVTSEIPSPLNLEFNATFSLFKFNPSNVLVTVFNEEGIPIGGWMFLKAYPVKWSVSDLDAQSNTVAIDTMELAYTRFQIIRI</sequence>
<organism evidence="1 2">
    <name type="scientific">Aquimarina algiphila</name>
    <dbReference type="NCBI Taxonomy" id="2047982"/>
    <lineage>
        <taxon>Bacteria</taxon>
        <taxon>Pseudomonadati</taxon>
        <taxon>Bacteroidota</taxon>
        <taxon>Flavobacteriia</taxon>
        <taxon>Flavobacteriales</taxon>
        <taxon>Flavobacteriaceae</taxon>
        <taxon>Aquimarina</taxon>
    </lineage>
</organism>
<keyword evidence="2" id="KW-1185">Reference proteome</keyword>
<evidence type="ECO:0000313" key="1">
    <source>
        <dbReference type="EMBL" id="TSE09824.1"/>
    </source>
</evidence>
<gene>
    <name evidence="1" type="ORF">FOF46_07355</name>
</gene>
<protein>
    <submittedName>
        <fullName evidence="1">Phage tail protein</fullName>
    </submittedName>
</protein>
<dbReference type="EMBL" id="VLNR01000011">
    <property type="protein sequence ID" value="TSE09824.1"/>
    <property type="molecule type" value="Genomic_DNA"/>
</dbReference>
<reference evidence="1 2" key="1">
    <citation type="submission" date="2019-07" db="EMBL/GenBank/DDBJ databases">
        <title>The draft genome sequence of Aquimarina algiphila M91.</title>
        <authorList>
            <person name="Meng X."/>
        </authorList>
    </citation>
    <scope>NUCLEOTIDE SEQUENCE [LARGE SCALE GENOMIC DNA]</scope>
    <source>
        <strain evidence="1 2">M91</strain>
    </source>
</reference>